<reference evidence="3 4" key="1">
    <citation type="journal article" date="2022" name="Nat. Ecol. Evol.">
        <title>A masculinizing supergene underlies an exaggerated male reproductive morph in a spider.</title>
        <authorList>
            <person name="Hendrickx F."/>
            <person name="De Corte Z."/>
            <person name="Sonet G."/>
            <person name="Van Belleghem S.M."/>
            <person name="Kostlbacher S."/>
            <person name="Vangestel C."/>
        </authorList>
    </citation>
    <scope>NUCLEOTIDE SEQUENCE [LARGE SCALE GENOMIC DNA]</scope>
    <source>
        <strain evidence="3">W744_W776</strain>
    </source>
</reference>
<dbReference type="GO" id="GO:0005858">
    <property type="term" value="C:axonemal dynein complex"/>
    <property type="evidence" value="ECO:0007669"/>
    <property type="project" value="TreeGrafter"/>
</dbReference>
<protein>
    <recommendedName>
        <fullName evidence="2">Dynein heavy chain tail domain-containing protein</fullName>
    </recommendedName>
</protein>
<dbReference type="GO" id="GO:0045505">
    <property type="term" value="F:dynein intermediate chain binding"/>
    <property type="evidence" value="ECO:0007669"/>
    <property type="project" value="InterPro"/>
</dbReference>
<comment type="caution">
    <text evidence="3">The sequence shown here is derived from an EMBL/GenBank/DDBJ whole genome shotgun (WGS) entry which is preliminary data.</text>
</comment>
<comment type="similarity">
    <text evidence="1">Belongs to the dynein heavy chain family.</text>
</comment>
<dbReference type="GO" id="GO:0051959">
    <property type="term" value="F:dynein light intermediate chain binding"/>
    <property type="evidence" value="ECO:0007669"/>
    <property type="project" value="InterPro"/>
</dbReference>
<dbReference type="InterPro" id="IPR013594">
    <property type="entry name" value="Dynein_heavy_tail"/>
</dbReference>
<feature type="non-terminal residue" evidence="3">
    <location>
        <position position="1"/>
    </location>
</feature>
<dbReference type="Proteomes" id="UP000827092">
    <property type="component" value="Unassembled WGS sequence"/>
</dbReference>
<proteinExistence type="inferred from homology"/>
<accession>A0AAV6TN02</accession>
<dbReference type="EMBL" id="JAFNEN010002179">
    <property type="protein sequence ID" value="KAG8172983.1"/>
    <property type="molecule type" value="Genomic_DNA"/>
</dbReference>
<evidence type="ECO:0000313" key="3">
    <source>
        <dbReference type="EMBL" id="KAG8172983.1"/>
    </source>
</evidence>
<evidence type="ECO:0000313" key="4">
    <source>
        <dbReference type="Proteomes" id="UP000827092"/>
    </source>
</evidence>
<dbReference type="Pfam" id="PF08385">
    <property type="entry name" value="DHC_N1"/>
    <property type="match status" value="1"/>
</dbReference>
<organism evidence="3 4">
    <name type="scientific">Oedothorax gibbosus</name>
    <dbReference type="NCBI Taxonomy" id="931172"/>
    <lineage>
        <taxon>Eukaryota</taxon>
        <taxon>Metazoa</taxon>
        <taxon>Ecdysozoa</taxon>
        <taxon>Arthropoda</taxon>
        <taxon>Chelicerata</taxon>
        <taxon>Arachnida</taxon>
        <taxon>Araneae</taxon>
        <taxon>Araneomorphae</taxon>
        <taxon>Entelegynae</taxon>
        <taxon>Araneoidea</taxon>
        <taxon>Linyphiidae</taxon>
        <taxon>Erigoninae</taxon>
        <taxon>Oedothorax</taxon>
    </lineage>
</organism>
<dbReference type="PANTHER" id="PTHR46532">
    <property type="entry name" value="MALE FERTILITY FACTOR KL5"/>
    <property type="match status" value="1"/>
</dbReference>
<feature type="domain" description="Dynein heavy chain tail" evidence="2">
    <location>
        <begin position="3"/>
        <end position="284"/>
    </location>
</feature>
<evidence type="ECO:0000259" key="2">
    <source>
        <dbReference type="Pfam" id="PF08385"/>
    </source>
</evidence>
<gene>
    <name evidence="3" type="ORF">JTE90_023255</name>
</gene>
<dbReference type="InterPro" id="IPR026983">
    <property type="entry name" value="DHC"/>
</dbReference>
<dbReference type="GO" id="GO:0007018">
    <property type="term" value="P:microtubule-based movement"/>
    <property type="evidence" value="ECO:0007669"/>
    <property type="project" value="InterPro"/>
</dbReference>
<dbReference type="AlphaFoldDB" id="A0AAV6TN02"/>
<sequence>ALQALHNIFNTSLRFFVEDQERLSTMENRIFGMTALIQYSEFDIFDRESKPDWDRIVFVFMRDVSTFEDELKVYLGSLFKESLSWDNAYILARSFDEEDVSPSIKEFIDNSRTDMLKQFINEILKTENKFLAQESNPPLLEGIPASTSAILWAKNLLLNISRPMSKIFENDTMSKKDLEVQERFKKTEQLLLSYKNAKYDSWKVEAAEKLNQFLQTSVLLKQSISTDNLTGITKLEASVSYVVNFPIYLEEVGIEARILEHLGYEIPSFVANVVLQEKTFIRQRKTS</sequence>
<name>A0AAV6TN02_9ARAC</name>
<keyword evidence="4" id="KW-1185">Reference proteome</keyword>
<evidence type="ECO:0000256" key="1">
    <source>
        <dbReference type="ARBA" id="ARBA00008887"/>
    </source>
</evidence>
<dbReference type="PANTHER" id="PTHR46532:SF4">
    <property type="entry name" value="AAA+ ATPASE DOMAIN-CONTAINING PROTEIN"/>
    <property type="match status" value="1"/>
</dbReference>